<protein>
    <submittedName>
        <fullName evidence="1">Inositol monophosphatase</fullName>
    </submittedName>
</protein>
<organism evidence="1 2">
    <name type="scientific">Aeromonas phage AhSzq-1</name>
    <dbReference type="NCBI Taxonomy" id="2138298"/>
    <lineage>
        <taxon>Viruses</taxon>
        <taxon>Duplodnaviria</taxon>
        <taxon>Heunggongvirae</taxon>
        <taxon>Uroviricota</taxon>
        <taxon>Caudoviricetes</taxon>
        <taxon>Demerecviridae</taxon>
        <taxon>Shenzhenvirus</taxon>
        <taxon>Shenzhenvirus AhSzq1</taxon>
    </lineage>
</organism>
<keyword evidence="2" id="KW-1185">Reference proteome</keyword>
<sequence length="54" mass="5976">MDTVARDNGNLRITETIRLGDSRDPKESIANIGFSFKTPVKDNPSVTEQLVDNV</sequence>
<dbReference type="Proteomes" id="UP000244741">
    <property type="component" value="Segment"/>
</dbReference>
<evidence type="ECO:0000313" key="1">
    <source>
        <dbReference type="EMBL" id="AVR76016.1"/>
    </source>
</evidence>
<evidence type="ECO:0000313" key="2">
    <source>
        <dbReference type="Proteomes" id="UP000244741"/>
    </source>
</evidence>
<accession>A0A2R4ALY7</accession>
<reference evidence="1 2" key="1">
    <citation type="submission" date="2017-12" db="EMBL/GenBank/DDBJ databases">
        <title>Genomic characterization of T5-related Aeromonas hydrophila phages AhSzq-1 and AhSzw-1 and proposal to be two new species.</title>
        <authorList>
            <person name="Chen L."/>
            <person name="Yuan S."/>
            <person name="Ma Y."/>
        </authorList>
    </citation>
    <scope>NUCLEOTIDE SEQUENCE [LARGE SCALE GENOMIC DNA]</scope>
    <source>
        <strain evidence="1">Seawater</strain>
    </source>
</reference>
<dbReference type="EMBL" id="MG676224">
    <property type="protein sequence ID" value="AVR76016.1"/>
    <property type="molecule type" value="Genomic_DNA"/>
</dbReference>
<proteinExistence type="predicted"/>
<gene>
    <name evidence="1" type="ORF">AhSzq1_123</name>
</gene>
<name>A0A2R4ALY7_9CAUD</name>